<organism evidence="2 3">
    <name type="scientific">Hymenobacter ruricola</name>
    <dbReference type="NCBI Taxonomy" id="2791023"/>
    <lineage>
        <taxon>Bacteria</taxon>
        <taxon>Pseudomonadati</taxon>
        <taxon>Bacteroidota</taxon>
        <taxon>Cytophagia</taxon>
        <taxon>Cytophagales</taxon>
        <taxon>Hymenobacteraceae</taxon>
        <taxon>Hymenobacter</taxon>
    </lineage>
</organism>
<protein>
    <submittedName>
        <fullName evidence="2">Uncharacterized protein</fullName>
    </submittedName>
</protein>
<dbReference type="Proteomes" id="UP000618931">
    <property type="component" value="Unassembled WGS sequence"/>
</dbReference>
<keyword evidence="1" id="KW-0472">Membrane</keyword>
<dbReference type="NCBIfam" id="NF046082">
    <property type="entry name" value="assoc_w_XrtX"/>
    <property type="match status" value="1"/>
</dbReference>
<gene>
    <name evidence="2" type="ORF">I2H31_12370</name>
</gene>
<evidence type="ECO:0000256" key="1">
    <source>
        <dbReference type="SAM" id="Phobius"/>
    </source>
</evidence>
<proteinExistence type="predicted"/>
<dbReference type="RefSeq" id="WP_196293351.1">
    <property type="nucleotide sequence ID" value="NZ_JADQDM010000005.1"/>
</dbReference>
<name>A0ABS0I4S2_9BACT</name>
<keyword evidence="1" id="KW-1133">Transmembrane helix</keyword>
<feature type="transmembrane region" description="Helical" evidence="1">
    <location>
        <begin position="74"/>
        <end position="93"/>
    </location>
</feature>
<feature type="transmembrane region" description="Helical" evidence="1">
    <location>
        <begin position="140"/>
        <end position="157"/>
    </location>
</feature>
<feature type="transmembrane region" description="Helical" evidence="1">
    <location>
        <begin position="20"/>
        <end position="53"/>
    </location>
</feature>
<feature type="transmembrane region" description="Helical" evidence="1">
    <location>
        <begin position="105"/>
        <end position="128"/>
    </location>
</feature>
<accession>A0ABS0I4S2</accession>
<reference evidence="2 3" key="1">
    <citation type="submission" date="2020-11" db="EMBL/GenBank/DDBJ databases">
        <authorList>
            <person name="Kim M.K."/>
        </authorList>
    </citation>
    <scope>NUCLEOTIDE SEQUENCE [LARGE SCALE GENOMIC DNA]</scope>
    <source>
        <strain evidence="2 3">BT662</strain>
    </source>
</reference>
<dbReference type="EMBL" id="JADQDM010000005">
    <property type="protein sequence ID" value="MBF9221899.1"/>
    <property type="molecule type" value="Genomic_DNA"/>
</dbReference>
<keyword evidence="1" id="KW-0812">Transmembrane</keyword>
<evidence type="ECO:0000313" key="3">
    <source>
        <dbReference type="Proteomes" id="UP000618931"/>
    </source>
</evidence>
<keyword evidence="3" id="KW-1185">Reference proteome</keyword>
<evidence type="ECO:0000313" key="2">
    <source>
        <dbReference type="EMBL" id="MBF9221899.1"/>
    </source>
</evidence>
<sequence length="167" mass="18033">MPDAVLRPGPSLSAPVRWALVGALLAALLLLGVYDVPVLAFLTKWWLWALAAVGLRQQVETLQQGISGSVVKRLLPAVATYAVVYLGVCLLLLRLLLPSPAQWRLVLWLYAGTLAVYVALVAFGKLGGDVAWAYRLSRQLLDFVVSPLPVAGLYVLLRSGFGARAQN</sequence>
<comment type="caution">
    <text evidence="2">The sequence shown here is derived from an EMBL/GenBank/DDBJ whole genome shotgun (WGS) entry which is preliminary data.</text>
</comment>